<dbReference type="Proteomes" id="UP000000440">
    <property type="component" value="Chromosome"/>
</dbReference>
<keyword evidence="1" id="KW-0812">Transmembrane</keyword>
<proteinExistence type="predicted"/>
<dbReference type="EnsemblBacteria" id="BAC09952">
    <property type="protein sequence ID" value="BAC09952"/>
    <property type="gene ID" value="BAC09952"/>
</dbReference>
<dbReference type="SUPFAM" id="SSF52935">
    <property type="entry name" value="PK C-terminal domain-like"/>
    <property type="match status" value="1"/>
</dbReference>
<keyword evidence="1" id="KW-1133">Transmembrane helix</keyword>
<protein>
    <submittedName>
        <fullName evidence="3">Tsr2400 protein</fullName>
    </submittedName>
</protein>
<feature type="domain" description="Pyruvate kinase C-terminal" evidence="2">
    <location>
        <begin position="5"/>
        <end position="73"/>
    </location>
</feature>
<organism evidence="3 4">
    <name type="scientific">Thermosynechococcus vestitus (strain NIES-2133 / IAM M-273 / BP-1)</name>
    <dbReference type="NCBI Taxonomy" id="197221"/>
    <lineage>
        <taxon>Bacteria</taxon>
        <taxon>Bacillati</taxon>
        <taxon>Cyanobacteriota</taxon>
        <taxon>Cyanophyceae</taxon>
        <taxon>Acaryochloridales</taxon>
        <taxon>Thermosynechococcaceae</taxon>
        <taxon>Thermosynechococcus</taxon>
    </lineage>
</organism>
<dbReference type="STRING" id="197221.gene:10749020"/>
<dbReference type="KEGG" id="tel:tsr2400"/>
<sequence length="76" mass="8711">MKPLIVAFTDRPRVYHWMNWLWGVKPMLLETLPITFAGMLAVAKNQLKERQLVSKGDKILILGDIPAQSPQGTKFY</sequence>
<name>Q8DGB8_THEVB</name>
<dbReference type="Gene3D" id="3.40.1380.20">
    <property type="entry name" value="Pyruvate kinase, C-terminal domain"/>
    <property type="match status" value="1"/>
</dbReference>
<evidence type="ECO:0000313" key="4">
    <source>
        <dbReference type="Proteomes" id="UP000000440"/>
    </source>
</evidence>
<dbReference type="InterPro" id="IPR015795">
    <property type="entry name" value="Pyrv_Knase_C"/>
</dbReference>
<keyword evidence="1" id="KW-0472">Membrane</keyword>
<dbReference type="Pfam" id="PF02887">
    <property type="entry name" value="PK_C"/>
    <property type="match status" value="1"/>
</dbReference>
<dbReference type="eggNOG" id="COG0469">
    <property type="taxonomic scope" value="Bacteria"/>
</dbReference>
<dbReference type="InterPro" id="IPR036918">
    <property type="entry name" value="Pyrv_Knase_C_sf"/>
</dbReference>
<dbReference type="AlphaFoldDB" id="Q8DGB8"/>
<gene>
    <name evidence="3" type="ordered locus">tsr2400</name>
</gene>
<evidence type="ECO:0000256" key="1">
    <source>
        <dbReference type="SAM" id="Phobius"/>
    </source>
</evidence>
<dbReference type="EMBL" id="BA000039">
    <property type="protein sequence ID" value="BAC09952.1"/>
    <property type="molecule type" value="Genomic_DNA"/>
</dbReference>
<evidence type="ECO:0000259" key="2">
    <source>
        <dbReference type="Pfam" id="PF02887"/>
    </source>
</evidence>
<accession>Q8DGB8</accession>
<reference evidence="3 4" key="1">
    <citation type="journal article" date="2002" name="DNA Res.">
        <title>Complete genome structure of the thermophilic cyanobacterium Thermosynechococcus elongatus BP-1.</title>
        <authorList>
            <person name="Nakamura Y."/>
            <person name="Kaneko T."/>
            <person name="Sato S."/>
            <person name="Ikeuchi M."/>
            <person name="Katoh H."/>
            <person name="Sasamoto S."/>
            <person name="Watanabe A."/>
            <person name="Iriguchi M."/>
            <person name="Kawashima K."/>
            <person name="Kimura T."/>
            <person name="Kishida Y."/>
            <person name="Kiyokawa C."/>
            <person name="Kohara M."/>
            <person name="Matsumoto M."/>
            <person name="Matsuno A."/>
            <person name="Nakazaki N."/>
            <person name="Shimpo S."/>
            <person name="Sugimoto M."/>
            <person name="Takeuchi C."/>
            <person name="Yamada M."/>
            <person name="Tabata S."/>
        </authorList>
    </citation>
    <scope>NUCLEOTIDE SEQUENCE [LARGE SCALE GENOMIC DNA]</scope>
    <source>
        <strain evidence="4">IAM M-273 / NIES-2133 / BP-1</strain>
    </source>
</reference>
<evidence type="ECO:0000313" key="3">
    <source>
        <dbReference type="EMBL" id="BAC09952.1"/>
    </source>
</evidence>
<keyword evidence="4" id="KW-1185">Reference proteome</keyword>
<feature type="transmembrane region" description="Helical" evidence="1">
    <location>
        <begin position="20"/>
        <end position="42"/>
    </location>
</feature>